<keyword evidence="3" id="KW-1185">Reference proteome</keyword>
<gene>
    <name evidence="2" type="ORF">J21TS3_36440</name>
</gene>
<feature type="transmembrane region" description="Helical" evidence="1">
    <location>
        <begin position="12"/>
        <end position="31"/>
    </location>
</feature>
<dbReference type="EMBL" id="BORW01000022">
    <property type="protein sequence ID" value="GIO68823.1"/>
    <property type="molecule type" value="Genomic_DNA"/>
</dbReference>
<sequence length="62" mass="7424">MIIKFLTTIIDLFYLIINRLYIFLFFILQNATFHKTIGNYNEFVGSQESCREITQKQGETKR</sequence>
<keyword evidence="1" id="KW-1133">Transmembrane helix</keyword>
<protein>
    <submittedName>
        <fullName evidence="2">Uncharacterized protein</fullName>
    </submittedName>
</protein>
<evidence type="ECO:0000313" key="3">
    <source>
        <dbReference type="Proteomes" id="UP000680638"/>
    </source>
</evidence>
<evidence type="ECO:0000256" key="1">
    <source>
        <dbReference type="SAM" id="Phobius"/>
    </source>
</evidence>
<name>A0ABQ4M100_9BACL</name>
<proteinExistence type="predicted"/>
<comment type="caution">
    <text evidence="2">The sequence shown here is derived from an EMBL/GenBank/DDBJ whole genome shotgun (WGS) entry which is preliminary data.</text>
</comment>
<evidence type="ECO:0000313" key="2">
    <source>
        <dbReference type="EMBL" id="GIO68823.1"/>
    </source>
</evidence>
<keyword evidence="1" id="KW-0472">Membrane</keyword>
<reference evidence="2 3" key="1">
    <citation type="submission" date="2021-03" db="EMBL/GenBank/DDBJ databases">
        <title>Antimicrobial resistance genes in bacteria isolated from Japanese honey, and their potential for conferring macrolide and lincosamide resistance in the American foulbrood pathogen Paenibacillus larvae.</title>
        <authorList>
            <person name="Okamoto M."/>
            <person name="Kumagai M."/>
            <person name="Kanamori H."/>
            <person name="Takamatsu D."/>
        </authorList>
    </citation>
    <scope>NUCLEOTIDE SEQUENCE [LARGE SCALE GENOMIC DNA]</scope>
    <source>
        <strain evidence="2 3">J21TS3</strain>
    </source>
</reference>
<accession>A0ABQ4M100</accession>
<keyword evidence="1" id="KW-0812">Transmembrane</keyword>
<dbReference type="Proteomes" id="UP000680638">
    <property type="component" value="Unassembled WGS sequence"/>
</dbReference>
<organism evidence="2 3">
    <name type="scientific">Paenibacillus cookii</name>
    <dbReference type="NCBI Taxonomy" id="157839"/>
    <lineage>
        <taxon>Bacteria</taxon>
        <taxon>Bacillati</taxon>
        <taxon>Bacillota</taxon>
        <taxon>Bacilli</taxon>
        <taxon>Bacillales</taxon>
        <taxon>Paenibacillaceae</taxon>
        <taxon>Paenibacillus</taxon>
    </lineage>
</organism>